<feature type="transmembrane region" description="Helical" evidence="5">
    <location>
        <begin position="149"/>
        <end position="167"/>
    </location>
</feature>
<dbReference type="InterPro" id="IPR007016">
    <property type="entry name" value="O-antigen_ligase-rel_domated"/>
</dbReference>
<evidence type="ECO:0000256" key="4">
    <source>
        <dbReference type="ARBA" id="ARBA00023136"/>
    </source>
</evidence>
<proteinExistence type="predicted"/>
<comment type="caution">
    <text evidence="7">The sequence shown here is derived from an EMBL/GenBank/DDBJ whole genome shotgun (WGS) entry which is preliminary data.</text>
</comment>
<dbReference type="EMBL" id="JAZHFV010000005">
    <property type="protein sequence ID" value="MEX4008721.1"/>
    <property type="molecule type" value="Genomic_DNA"/>
</dbReference>
<keyword evidence="2 5" id="KW-0812">Transmembrane</keyword>
<evidence type="ECO:0000256" key="1">
    <source>
        <dbReference type="ARBA" id="ARBA00004141"/>
    </source>
</evidence>
<feature type="transmembrane region" description="Helical" evidence="5">
    <location>
        <begin position="383"/>
        <end position="402"/>
    </location>
</feature>
<dbReference type="Pfam" id="PF04932">
    <property type="entry name" value="Wzy_C"/>
    <property type="match status" value="1"/>
</dbReference>
<feature type="transmembrane region" description="Helical" evidence="5">
    <location>
        <begin position="20"/>
        <end position="47"/>
    </location>
</feature>
<keyword evidence="8" id="KW-1185">Reference proteome</keyword>
<feature type="transmembrane region" description="Helical" evidence="5">
    <location>
        <begin position="113"/>
        <end position="137"/>
    </location>
</feature>
<feature type="transmembrane region" description="Helical" evidence="5">
    <location>
        <begin position="317"/>
        <end position="345"/>
    </location>
</feature>
<evidence type="ECO:0000256" key="2">
    <source>
        <dbReference type="ARBA" id="ARBA00022692"/>
    </source>
</evidence>
<feature type="domain" description="O-antigen ligase-related" evidence="6">
    <location>
        <begin position="181"/>
        <end position="332"/>
    </location>
</feature>
<feature type="transmembrane region" description="Helical" evidence="5">
    <location>
        <begin position="225"/>
        <end position="244"/>
    </location>
</feature>
<organism evidence="7 8">
    <name type="scientific">Neoaquamicrobium sediminum</name>
    <dbReference type="NCBI Taxonomy" id="1849104"/>
    <lineage>
        <taxon>Bacteria</taxon>
        <taxon>Pseudomonadati</taxon>
        <taxon>Pseudomonadota</taxon>
        <taxon>Alphaproteobacteria</taxon>
        <taxon>Hyphomicrobiales</taxon>
        <taxon>Phyllobacteriaceae</taxon>
        <taxon>Neoaquamicrobium</taxon>
    </lineage>
</organism>
<feature type="transmembrane region" description="Helical" evidence="5">
    <location>
        <begin position="357"/>
        <end position="377"/>
    </location>
</feature>
<feature type="transmembrane region" description="Helical" evidence="5">
    <location>
        <begin position="59"/>
        <end position="78"/>
    </location>
</feature>
<evidence type="ECO:0000259" key="6">
    <source>
        <dbReference type="Pfam" id="PF04932"/>
    </source>
</evidence>
<feature type="transmembrane region" description="Helical" evidence="5">
    <location>
        <begin position="197"/>
        <end position="213"/>
    </location>
</feature>
<dbReference type="GO" id="GO:0016874">
    <property type="term" value="F:ligase activity"/>
    <property type="evidence" value="ECO:0007669"/>
    <property type="project" value="UniProtKB-KW"/>
</dbReference>
<evidence type="ECO:0000256" key="3">
    <source>
        <dbReference type="ARBA" id="ARBA00022989"/>
    </source>
</evidence>
<protein>
    <submittedName>
        <fullName evidence="7">O-antigen ligase family protein</fullName>
    </submittedName>
</protein>
<comment type="subcellular location">
    <subcellularLocation>
        <location evidence="1">Membrane</location>
        <topology evidence="1">Multi-pass membrane protein</topology>
    </subcellularLocation>
</comment>
<dbReference type="PANTHER" id="PTHR37422:SF23">
    <property type="entry name" value="TEICHURONIC ACID BIOSYNTHESIS PROTEIN TUAE"/>
    <property type="match status" value="1"/>
</dbReference>
<accession>A0ABV3WVK8</accession>
<evidence type="ECO:0000313" key="8">
    <source>
        <dbReference type="Proteomes" id="UP001559025"/>
    </source>
</evidence>
<keyword evidence="4 5" id="KW-0472">Membrane</keyword>
<evidence type="ECO:0000313" key="7">
    <source>
        <dbReference type="EMBL" id="MEX4008721.1"/>
    </source>
</evidence>
<keyword evidence="7" id="KW-0436">Ligase</keyword>
<dbReference type="PANTHER" id="PTHR37422">
    <property type="entry name" value="TEICHURONIC ACID BIOSYNTHESIS PROTEIN TUAE"/>
    <property type="match status" value="1"/>
</dbReference>
<gene>
    <name evidence="7" type="ORF">V1479_15510</name>
</gene>
<feature type="transmembrane region" description="Helical" evidence="5">
    <location>
        <begin position="84"/>
        <end position="101"/>
    </location>
</feature>
<sequence length="405" mass="43900">MTYKNAFERNNAISVFLMGALPAVAGSAISVMLVSFMVWAVISLAFRRFEFHLTPGDRLVAWTFTAFVGLVLATALFGENLEQIPWHTLWLLPFLSVWVVIPRLRATPDLDYLHIFAVGAAVGAVGALIIGLVQVVGFDQRAEGGAGNAAVFGIISLCLAAIASLNLDDPRRNYRMLAVAGIVAGLLAVVLSLTRGVAIVAIGVLIVIVIYAPRQRLTNATRVAWLGLAVAVAAALYGAADLIADRLLLTVEELNSVVSGENSANIGERLRLWIAGWSAIGESPLWGHGIQNRMAKVSELLLRDGLPVQHYSHAHNAFITFAIDGGIVVLGAVIAVLIVPVFVAWRAPRDIRHRKRFFLALQVSLIFGLCGLTQIMFKHDIMDAFYIFSAILMAASITDMRARRR</sequence>
<dbReference type="RefSeq" id="WP_368803710.1">
    <property type="nucleotide sequence ID" value="NZ_JAZHFV010000005.1"/>
</dbReference>
<dbReference type="InterPro" id="IPR051533">
    <property type="entry name" value="WaaL-like"/>
</dbReference>
<evidence type="ECO:0000256" key="5">
    <source>
        <dbReference type="SAM" id="Phobius"/>
    </source>
</evidence>
<keyword evidence="3 5" id="KW-1133">Transmembrane helix</keyword>
<name>A0ABV3WVK8_9HYPH</name>
<reference evidence="7 8" key="1">
    <citation type="submission" date="2024-01" db="EMBL/GenBank/DDBJ databases">
        <title>New evidence supports the origin of RcGTA from prophage.</title>
        <authorList>
            <person name="Xu Y."/>
            <person name="Liu B."/>
            <person name="Chen F."/>
        </authorList>
    </citation>
    <scope>NUCLEOTIDE SEQUENCE [LARGE SCALE GENOMIC DNA]</scope>
    <source>
        <strain evidence="7 8">CBW1107-2</strain>
    </source>
</reference>
<dbReference type="Proteomes" id="UP001559025">
    <property type="component" value="Unassembled WGS sequence"/>
</dbReference>